<reference evidence="3" key="1">
    <citation type="submission" date="2022-10" db="EMBL/GenBank/DDBJ databases">
        <title>The complete genomes of actinobacterial strains from the NBC collection.</title>
        <authorList>
            <person name="Joergensen T.S."/>
            <person name="Alvarez Arevalo M."/>
            <person name="Sterndorff E.B."/>
            <person name="Faurdal D."/>
            <person name="Vuksanovic O."/>
            <person name="Mourched A.-S."/>
            <person name="Charusanti P."/>
            <person name="Shaw S."/>
            <person name="Blin K."/>
            <person name="Weber T."/>
        </authorList>
    </citation>
    <scope>NUCLEOTIDE SEQUENCE</scope>
    <source>
        <strain evidence="3">NBC_00222</strain>
    </source>
</reference>
<dbReference type="InterPro" id="IPR011330">
    <property type="entry name" value="Glyco_hydro/deAcase_b/a-brl"/>
</dbReference>
<dbReference type="PANTHER" id="PTHR10587">
    <property type="entry name" value="GLYCOSYL TRANSFERASE-RELATED"/>
    <property type="match status" value="1"/>
</dbReference>
<dbReference type="InterPro" id="IPR050248">
    <property type="entry name" value="Polysacc_deacetylase_ArnD"/>
</dbReference>
<protein>
    <submittedName>
        <fullName evidence="3">Polysaccharide deacetylase family protein</fullName>
    </submittedName>
</protein>
<dbReference type="SUPFAM" id="SSF88713">
    <property type="entry name" value="Glycoside hydrolase/deacetylase"/>
    <property type="match status" value="1"/>
</dbReference>
<feature type="region of interest" description="Disordered" evidence="1">
    <location>
        <begin position="12"/>
        <end position="40"/>
    </location>
</feature>
<organism evidence="3 4">
    <name type="scientific">Kitasatospora purpeofusca</name>
    <dbReference type="NCBI Taxonomy" id="67352"/>
    <lineage>
        <taxon>Bacteria</taxon>
        <taxon>Bacillati</taxon>
        <taxon>Actinomycetota</taxon>
        <taxon>Actinomycetes</taxon>
        <taxon>Kitasatosporales</taxon>
        <taxon>Streptomycetaceae</taxon>
        <taxon>Kitasatospora</taxon>
    </lineage>
</organism>
<dbReference type="PROSITE" id="PS51677">
    <property type="entry name" value="NODB"/>
    <property type="match status" value="1"/>
</dbReference>
<dbReference type="InterPro" id="IPR002509">
    <property type="entry name" value="NODB_dom"/>
</dbReference>
<accession>A0ABZ1UDB3</accession>
<evidence type="ECO:0000313" key="3">
    <source>
        <dbReference type="EMBL" id="WUQ89078.1"/>
    </source>
</evidence>
<evidence type="ECO:0000259" key="2">
    <source>
        <dbReference type="PROSITE" id="PS51677"/>
    </source>
</evidence>
<gene>
    <name evidence="3" type="ORF">OHA16_36150</name>
</gene>
<evidence type="ECO:0000313" key="4">
    <source>
        <dbReference type="Proteomes" id="UP001432222"/>
    </source>
</evidence>
<dbReference type="CDD" id="cd10917">
    <property type="entry name" value="CE4_NodB_like_6s_7s"/>
    <property type="match status" value="1"/>
</dbReference>
<dbReference type="Pfam" id="PF01522">
    <property type="entry name" value="Polysacc_deac_1"/>
    <property type="match status" value="1"/>
</dbReference>
<feature type="domain" description="NodB homology" evidence="2">
    <location>
        <begin position="129"/>
        <end position="311"/>
    </location>
</feature>
<name>A0ABZ1UDB3_9ACTN</name>
<proteinExistence type="predicted"/>
<dbReference type="Gene3D" id="3.20.20.370">
    <property type="entry name" value="Glycoside hydrolase/deacetylase"/>
    <property type="match status" value="1"/>
</dbReference>
<dbReference type="EMBL" id="CP108110">
    <property type="protein sequence ID" value="WUQ89078.1"/>
    <property type="molecule type" value="Genomic_DNA"/>
</dbReference>
<dbReference type="Proteomes" id="UP001432222">
    <property type="component" value="Chromosome"/>
</dbReference>
<sequence>MCLVAAVAGCGGSAGGGAVPSTARAGASAATDRGGPRPPAVPAVAAAPAVPAVLPGPARAEEETSGEAVARRAEAARAALETARRWGLARLPLPAPQPPAGRPELRAAQGVKLADGLPPVVYRVPTEQPIVFLTVDDGAEKDPEFSRMAAELGIPLSTFVADYLARSDYGYFRRLAEQGDAVNNHTINHRNLKVLDYATQRDEICRQQDQLEGQIGSRPRLFRPPYGEYNEDTLRAAGSCGIEAVPLWNEEAFPDRMEYRYEDQRLHPGDIILTHFRGTDLWPGTMPDLLRKVVDEVTAQGFALARLDDYL</sequence>
<evidence type="ECO:0000256" key="1">
    <source>
        <dbReference type="SAM" id="MobiDB-lite"/>
    </source>
</evidence>
<keyword evidence="4" id="KW-1185">Reference proteome</keyword>
<dbReference type="PANTHER" id="PTHR10587:SF134">
    <property type="entry name" value="SECRETED PROTEIN"/>
    <property type="match status" value="1"/>
</dbReference>